<evidence type="ECO:0000256" key="1">
    <source>
        <dbReference type="SAM" id="MobiDB-lite"/>
    </source>
</evidence>
<organism evidence="2 3">
    <name type="scientific">Perkinsus olseni</name>
    <name type="common">Perkinsus atlanticus</name>
    <dbReference type="NCBI Taxonomy" id="32597"/>
    <lineage>
        <taxon>Eukaryota</taxon>
        <taxon>Sar</taxon>
        <taxon>Alveolata</taxon>
        <taxon>Perkinsozoa</taxon>
        <taxon>Perkinsea</taxon>
        <taxon>Perkinsida</taxon>
        <taxon>Perkinsidae</taxon>
        <taxon>Perkinsus</taxon>
    </lineage>
</organism>
<name>A0A7J6UMT0_PEROL</name>
<feature type="compositionally biased region" description="Basic and acidic residues" evidence="1">
    <location>
        <begin position="22"/>
        <end position="33"/>
    </location>
</feature>
<evidence type="ECO:0000313" key="2">
    <source>
        <dbReference type="EMBL" id="KAF4758575.1"/>
    </source>
</evidence>
<keyword evidence="3" id="KW-1185">Reference proteome</keyword>
<feature type="compositionally biased region" description="Polar residues" evidence="1">
    <location>
        <begin position="51"/>
        <end position="76"/>
    </location>
</feature>
<gene>
    <name evidence="2" type="ORF">FOZ63_008641</name>
</gene>
<proteinExistence type="predicted"/>
<accession>A0A7J6UMT0</accession>
<evidence type="ECO:0000313" key="3">
    <source>
        <dbReference type="Proteomes" id="UP000553632"/>
    </source>
</evidence>
<feature type="compositionally biased region" description="Gly residues" evidence="1">
    <location>
        <begin position="1"/>
        <end position="14"/>
    </location>
</feature>
<protein>
    <submittedName>
        <fullName evidence="2">Uncharacterized protein</fullName>
    </submittedName>
</protein>
<comment type="caution">
    <text evidence="2">The sequence shown here is derived from an EMBL/GenBank/DDBJ whole genome shotgun (WGS) entry which is preliminary data.</text>
</comment>
<dbReference type="Proteomes" id="UP000553632">
    <property type="component" value="Unassembled WGS sequence"/>
</dbReference>
<dbReference type="AlphaFoldDB" id="A0A7J6UMT0"/>
<feature type="non-terminal residue" evidence="2">
    <location>
        <position position="109"/>
    </location>
</feature>
<reference evidence="2 3" key="1">
    <citation type="submission" date="2020-04" db="EMBL/GenBank/DDBJ databases">
        <title>Perkinsus olseni comparative genomics.</title>
        <authorList>
            <person name="Bogema D.R."/>
        </authorList>
    </citation>
    <scope>NUCLEOTIDE SEQUENCE [LARGE SCALE GENOMIC DNA]</scope>
    <source>
        <strain evidence="2 3">ATCC PRA-207</strain>
    </source>
</reference>
<sequence length="109" mass="11618">MLSRGGNGSGFGGRDGGDDEDDRRYDGEKRDGLLSKWLLPTTNNRRTSSSGSEQSQNDDVGSVGTNATSAGTNDFDSVTEARNRSALFVFDLDQTLVSSSRHGVVVAEE</sequence>
<dbReference type="EMBL" id="JABANO010001247">
    <property type="protein sequence ID" value="KAF4758575.1"/>
    <property type="molecule type" value="Genomic_DNA"/>
</dbReference>
<feature type="region of interest" description="Disordered" evidence="1">
    <location>
        <begin position="1"/>
        <end position="77"/>
    </location>
</feature>
<feature type="compositionally biased region" description="Low complexity" evidence="1">
    <location>
        <begin position="41"/>
        <end position="50"/>
    </location>
</feature>